<feature type="domain" description="RING-type" evidence="6">
    <location>
        <begin position="59"/>
        <end position="100"/>
    </location>
</feature>
<evidence type="ECO:0000259" key="6">
    <source>
        <dbReference type="PROSITE" id="PS50089"/>
    </source>
</evidence>
<dbReference type="OrthoDB" id="3824970at2759"/>
<feature type="region of interest" description="Disordered" evidence="5">
    <location>
        <begin position="125"/>
        <end position="174"/>
    </location>
</feature>
<evidence type="ECO:0000256" key="5">
    <source>
        <dbReference type="SAM" id="MobiDB-lite"/>
    </source>
</evidence>
<evidence type="ECO:0000256" key="4">
    <source>
        <dbReference type="PROSITE-ProRule" id="PRU00175"/>
    </source>
</evidence>
<name>A0A830CT40_9LAMI</name>
<dbReference type="PROSITE" id="PS50089">
    <property type="entry name" value="ZF_RING_2"/>
    <property type="match status" value="1"/>
</dbReference>
<keyword evidence="1" id="KW-0479">Metal-binding</keyword>
<keyword evidence="8" id="KW-1185">Reference proteome</keyword>
<feature type="compositionally biased region" description="Polar residues" evidence="5">
    <location>
        <begin position="125"/>
        <end position="137"/>
    </location>
</feature>
<dbReference type="SMART" id="SM00744">
    <property type="entry name" value="RINGv"/>
    <property type="match status" value="1"/>
</dbReference>
<sequence length="174" mass="19907">MDDTFNRSVSPDCLTPLHLVLPMEKKDKLCRRRLLDFLLFGLPRIRVDDVEGFDLMEACPICMGGPTVGAPVSILPCRHAFHSHCVIRWFMERESCPLCRHEIVLEKVKDLASCYKCDTPPQPNNGIGSFGPSSQPMNDGPSEVVVQEEEMATQRRHKRKRQPSSRLKDYYVTY</sequence>
<evidence type="ECO:0000256" key="1">
    <source>
        <dbReference type="ARBA" id="ARBA00022723"/>
    </source>
</evidence>
<keyword evidence="2 4" id="KW-0863">Zinc-finger</keyword>
<gene>
    <name evidence="7" type="ORF">PHJA_002075500</name>
</gene>
<proteinExistence type="predicted"/>
<evidence type="ECO:0000313" key="8">
    <source>
        <dbReference type="Proteomes" id="UP000653305"/>
    </source>
</evidence>
<organism evidence="7 8">
    <name type="scientific">Phtheirospermum japonicum</name>
    <dbReference type="NCBI Taxonomy" id="374723"/>
    <lineage>
        <taxon>Eukaryota</taxon>
        <taxon>Viridiplantae</taxon>
        <taxon>Streptophyta</taxon>
        <taxon>Embryophyta</taxon>
        <taxon>Tracheophyta</taxon>
        <taxon>Spermatophyta</taxon>
        <taxon>Magnoliopsida</taxon>
        <taxon>eudicotyledons</taxon>
        <taxon>Gunneridae</taxon>
        <taxon>Pentapetalae</taxon>
        <taxon>asterids</taxon>
        <taxon>lamiids</taxon>
        <taxon>Lamiales</taxon>
        <taxon>Orobanchaceae</taxon>
        <taxon>Orobanchaceae incertae sedis</taxon>
        <taxon>Phtheirospermum</taxon>
    </lineage>
</organism>
<dbReference type="GO" id="GO:0061630">
    <property type="term" value="F:ubiquitin protein ligase activity"/>
    <property type="evidence" value="ECO:0007669"/>
    <property type="project" value="TreeGrafter"/>
</dbReference>
<dbReference type="Proteomes" id="UP000653305">
    <property type="component" value="Unassembled WGS sequence"/>
</dbReference>
<accession>A0A830CT40</accession>
<protein>
    <submittedName>
        <fullName evidence="7">E3 ubiquitin-protein ligase rnf181</fullName>
    </submittedName>
</protein>
<dbReference type="GO" id="GO:0005634">
    <property type="term" value="C:nucleus"/>
    <property type="evidence" value="ECO:0007669"/>
    <property type="project" value="TreeGrafter"/>
</dbReference>
<dbReference type="GO" id="GO:0006511">
    <property type="term" value="P:ubiquitin-dependent protein catabolic process"/>
    <property type="evidence" value="ECO:0007669"/>
    <property type="project" value="TreeGrafter"/>
</dbReference>
<dbReference type="InterPro" id="IPR011016">
    <property type="entry name" value="Znf_RING-CH"/>
</dbReference>
<dbReference type="GO" id="GO:0008270">
    <property type="term" value="F:zinc ion binding"/>
    <property type="evidence" value="ECO:0007669"/>
    <property type="project" value="UniProtKB-KW"/>
</dbReference>
<dbReference type="SUPFAM" id="SSF57850">
    <property type="entry name" value="RING/U-box"/>
    <property type="match status" value="1"/>
</dbReference>
<keyword evidence="3" id="KW-0862">Zinc</keyword>
<evidence type="ECO:0000256" key="2">
    <source>
        <dbReference type="ARBA" id="ARBA00022771"/>
    </source>
</evidence>
<dbReference type="AlphaFoldDB" id="A0A830CT40"/>
<dbReference type="EMBL" id="BMAC01000566">
    <property type="protein sequence ID" value="GFP99314.1"/>
    <property type="molecule type" value="Genomic_DNA"/>
</dbReference>
<dbReference type="InterPro" id="IPR001841">
    <property type="entry name" value="Znf_RING"/>
</dbReference>
<feature type="compositionally biased region" description="Basic residues" evidence="5">
    <location>
        <begin position="154"/>
        <end position="163"/>
    </location>
</feature>
<evidence type="ECO:0000256" key="3">
    <source>
        <dbReference type="ARBA" id="ARBA00022833"/>
    </source>
</evidence>
<dbReference type="PANTHER" id="PTHR45931">
    <property type="entry name" value="SI:CH211-59O9.10"/>
    <property type="match status" value="1"/>
</dbReference>
<dbReference type="SMART" id="SM00184">
    <property type="entry name" value="RING"/>
    <property type="match status" value="1"/>
</dbReference>
<dbReference type="PANTHER" id="PTHR45931:SF16">
    <property type="entry name" value="RING_U-BOX SUPERFAMILY PROTEIN"/>
    <property type="match status" value="1"/>
</dbReference>
<dbReference type="Gene3D" id="3.30.40.10">
    <property type="entry name" value="Zinc/RING finger domain, C3HC4 (zinc finger)"/>
    <property type="match status" value="1"/>
</dbReference>
<dbReference type="InterPro" id="IPR051834">
    <property type="entry name" value="RING_finger_E3_ligase"/>
</dbReference>
<dbReference type="Pfam" id="PF13639">
    <property type="entry name" value="zf-RING_2"/>
    <property type="match status" value="1"/>
</dbReference>
<comment type="caution">
    <text evidence="7">The sequence shown here is derived from an EMBL/GenBank/DDBJ whole genome shotgun (WGS) entry which is preliminary data.</text>
</comment>
<evidence type="ECO:0000313" key="7">
    <source>
        <dbReference type="EMBL" id="GFP99314.1"/>
    </source>
</evidence>
<reference evidence="7" key="1">
    <citation type="submission" date="2020-07" db="EMBL/GenBank/DDBJ databases">
        <title>Ethylene signaling mediates host invasion by parasitic plants.</title>
        <authorList>
            <person name="Yoshida S."/>
        </authorList>
    </citation>
    <scope>NUCLEOTIDE SEQUENCE</scope>
    <source>
        <strain evidence="7">Okayama</strain>
    </source>
</reference>
<dbReference type="InterPro" id="IPR013083">
    <property type="entry name" value="Znf_RING/FYVE/PHD"/>
</dbReference>